<protein>
    <submittedName>
        <fullName evidence="5">Glycine zipper 2TM domain-containing protein</fullName>
    </submittedName>
</protein>
<dbReference type="PANTHER" id="PTHR35603">
    <property type="match status" value="1"/>
</dbReference>
<evidence type="ECO:0000256" key="1">
    <source>
        <dbReference type="ARBA" id="ARBA00004370"/>
    </source>
</evidence>
<gene>
    <name evidence="5" type="ORF">AB4876_11475</name>
</gene>
<sequence length="171" mass="19262">MLKYSVIPLLIACSSVAVADHRHYSHSTTRLAWVTQATPIYERVSYSAPQEHCWQETVAYEERRSNSAPIIGAILGGALGNELGHHKSNKRVGTVVGAVLGATVATDISHRRSGSHYETVNRCEIQERREWREEIVGYNVSYRYQGEIYHTRLPYNPGKQIEIDVNVTPRG</sequence>
<keyword evidence="6" id="KW-1185">Reference proteome</keyword>
<accession>A0ABV3U6I0</accession>
<dbReference type="Pfam" id="PF05433">
    <property type="entry name" value="Rick_17kDa_Anti"/>
    <property type="match status" value="1"/>
</dbReference>
<proteinExistence type="predicted"/>
<keyword evidence="2" id="KW-0472">Membrane</keyword>
<name>A0ABV3U6I0_9GAMM</name>
<comment type="subcellular location">
    <subcellularLocation>
        <location evidence="1">Membrane</location>
    </subcellularLocation>
</comment>
<evidence type="ECO:0000259" key="4">
    <source>
        <dbReference type="Pfam" id="PF05433"/>
    </source>
</evidence>
<feature type="domain" description="Glycine zipper 2TM" evidence="4">
    <location>
        <begin position="70"/>
        <end position="108"/>
    </location>
</feature>
<evidence type="ECO:0000313" key="5">
    <source>
        <dbReference type="EMBL" id="MEX1669533.1"/>
    </source>
</evidence>
<dbReference type="InterPro" id="IPR008816">
    <property type="entry name" value="Gly_zipper_2TM_dom"/>
</dbReference>
<reference evidence="5 6" key="1">
    <citation type="journal article" date="2011" name="Int. J. Syst. Evol. Microbiol.">
        <title>Zhongshania antarctica gen. nov., sp. nov. and Zhongshania guokunii sp. nov., gammaproteobacteria respectively isolated from coastal attached (fast) ice and surface seawater of the Antarctic.</title>
        <authorList>
            <person name="Li H.J."/>
            <person name="Zhang X.Y."/>
            <person name="Chen C.X."/>
            <person name="Zhang Y.J."/>
            <person name="Gao Z.M."/>
            <person name="Yu Y."/>
            <person name="Chen X.L."/>
            <person name="Chen B."/>
            <person name="Zhang Y.Z."/>
        </authorList>
    </citation>
    <scope>NUCLEOTIDE SEQUENCE [LARGE SCALE GENOMIC DNA]</scope>
    <source>
        <strain evidence="5 6">ZS6-22T</strain>
    </source>
</reference>
<dbReference type="Proteomes" id="UP001557485">
    <property type="component" value="Unassembled WGS sequence"/>
</dbReference>
<feature type="chain" id="PRO_5045296229" evidence="3">
    <location>
        <begin position="20"/>
        <end position="171"/>
    </location>
</feature>
<evidence type="ECO:0000256" key="2">
    <source>
        <dbReference type="ARBA" id="ARBA00023136"/>
    </source>
</evidence>
<organism evidence="5 6">
    <name type="scientific">Zhongshania guokunii</name>
    <dbReference type="NCBI Taxonomy" id="641783"/>
    <lineage>
        <taxon>Bacteria</taxon>
        <taxon>Pseudomonadati</taxon>
        <taxon>Pseudomonadota</taxon>
        <taxon>Gammaproteobacteria</taxon>
        <taxon>Cellvibrionales</taxon>
        <taxon>Spongiibacteraceae</taxon>
        <taxon>Zhongshania</taxon>
    </lineage>
</organism>
<dbReference type="PANTHER" id="PTHR35603:SF2">
    <property type="entry name" value="OUTER MEMBRANE LIPOPROTEIN"/>
    <property type="match status" value="1"/>
</dbReference>
<evidence type="ECO:0000313" key="6">
    <source>
        <dbReference type="Proteomes" id="UP001557485"/>
    </source>
</evidence>
<dbReference type="RefSeq" id="WP_368381797.1">
    <property type="nucleotide sequence ID" value="NZ_JBFRYA010000009.1"/>
</dbReference>
<feature type="signal peptide" evidence="3">
    <location>
        <begin position="1"/>
        <end position="19"/>
    </location>
</feature>
<dbReference type="EMBL" id="JBFRYA010000009">
    <property type="protein sequence ID" value="MEX1669533.1"/>
    <property type="molecule type" value="Genomic_DNA"/>
</dbReference>
<keyword evidence="3" id="KW-0732">Signal</keyword>
<comment type="caution">
    <text evidence="5">The sequence shown here is derived from an EMBL/GenBank/DDBJ whole genome shotgun (WGS) entry which is preliminary data.</text>
</comment>
<evidence type="ECO:0000256" key="3">
    <source>
        <dbReference type="SAM" id="SignalP"/>
    </source>
</evidence>
<dbReference type="InterPro" id="IPR051407">
    <property type="entry name" value="Bact_OM_lipoprot/Surf_antigen"/>
</dbReference>